<sequence>ANPADPEPVHRGLSGWPPAPRPRR</sequence>
<feature type="non-terminal residue" evidence="2">
    <location>
        <position position="1"/>
    </location>
</feature>
<dbReference type="EMBL" id="CADCWF010000309">
    <property type="protein sequence ID" value="CAA9576979.1"/>
    <property type="molecule type" value="Genomic_DNA"/>
</dbReference>
<evidence type="ECO:0000313" key="2">
    <source>
        <dbReference type="EMBL" id="CAA9576979.1"/>
    </source>
</evidence>
<organism evidence="2">
    <name type="scientific">uncultured Thermomicrobiales bacterium</name>
    <dbReference type="NCBI Taxonomy" id="1645740"/>
    <lineage>
        <taxon>Bacteria</taxon>
        <taxon>Pseudomonadati</taxon>
        <taxon>Thermomicrobiota</taxon>
        <taxon>Thermomicrobia</taxon>
        <taxon>Thermomicrobiales</taxon>
        <taxon>environmental samples</taxon>
    </lineage>
</organism>
<name>A0A6J4VG26_9BACT</name>
<proteinExistence type="predicted"/>
<evidence type="ECO:0000256" key="1">
    <source>
        <dbReference type="SAM" id="MobiDB-lite"/>
    </source>
</evidence>
<protein>
    <submittedName>
        <fullName evidence="2">Uncharacterized protein</fullName>
    </submittedName>
</protein>
<reference evidence="2" key="1">
    <citation type="submission" date="2020-02" db="EMBL/GenBank/DDBJ databases">
        <authorList>
            <person name="Meier V. D."/>
        </authorList>
    </citation>
    <scope>NUCLEOTIDE SEQUENCE</scope>
    <source>
        <strain evidence="2">AVDCRST_MAG59</strain>
    </source>
</reference>
<feature type="region of interest" description="Disordered" evidence="1">
    <location>
        <begin position="1"/>
        <end position="24"/>
    </location>
</feature>
<accession>A0A6J4VG26</accession>
<gene>
    <name evidence="2" type="ORF">AVDCRST_MAG59-4241</name>
</gene>
<feature type="non-terminal residue" evidence="2">
    <location>
        <position position="24"/>
    </location>
</feature>
<dbReference type="AlphaFoldDB" id="A0A6J4VG26"/>